<keyword evidence="1" id="KW-0472">Membrane</keyword>
<feature type="transmembrane region" description="Helical" evidence="1">
    <location>
        <begin position="12"/>
        <end position="29"/>
    </location>
</feature>
<gene>
    <name evidence="2" type="ORF">ACFQEV_03170</name>
</gene>
<evidence type="ECO:0000313" key="3">
    <source>
        <dbReference type="Proteomes" id="UP001596408"/>
    </source>
</evidence>
<keyword evidence="1" id="KW-0812">Transmembrane</keyword>
<keyword evidence="1" id="KW-1133">Transmembrane helix</keyword>
<reference evidence="2 3" key="1">
    <citation type="journal article" date="2019" name="Int. J. Syst. Evol. Microbiol.">
        <title>The Global Catalogue of Microorganisms (GCM) 10K type strain sequencing project: providing services to taxonomists for standard genome sequencing and annotation.</title>
        <authorList>
            <consortium name="The Broad Institute Genomics Platform"/>
            <consortium name="The Broad Institute Genome Sequencing Center for Infectious Disease"/>
            <person name="Wu L."/>
            <person name="Ma J."/>
        </authorList>
    </citation>
    <scope>NUCLEOTIDE SEQUENCE [LARGE SCALE GENOMIC DNA]</scope>
    <source>
        <strain evidence="2 3">YIM 94188</strain>
    </source>
</reference>
<evidence type="ECO:0000256" key="1">
    <source>
        <dbReference type="SAM" id="Phobius"/>
    </source>
</evidence>
<dbReference type="Proteomes" id="UP001596408">
    <property type="component" value="Unassembled WGS sequence"/>
</dbReference>
<evidence type="ECO:0000313" key="2">
    <source>
        <dbReference type="EMBL" id="MFC6823996.1"/>
    </source>
</evidence>
<protein>
    <submittedName>
        <fullName evidence="2">Uncharacterized protein</fullName>
    </submittedName>
</protein>
<comment type="caution">
    <text evidence="2">The sequence shown here is derived from an EMBL/GenBank/DDBJ whole genome shotgun (WGS) entry which is preliminary data.</text>
</comment>
<keyword evidence="3" id="KW-1185">Reference proteome</keyword>
<sequence length="60" mass="6306">MPTVSSDIRYAVASAVAGGVVFVALSWAVEGEVDWVRGAAFMLAFGVVVTVALVYSKQEK</sequence>
<feature type="transmembrane region" description="Helical" evidence="1">
    <location>
        <begin position="35"/>
        <end position="55"/>
    </location>
</feature>
<dbReference type="RefSeq" id="WP_379692568.1">
    <property type="nucleotide sequence ID" value="NZ_JBHSXH010000009.1"/>
</dbReference>
<organism evidence="2 3">
    <name type="scientific">Halopelagius fulvigenes</name>
    <dbReference type="NCBI Taxonomy" id="1198324"/>
    <lineage>
        <taxon>Archaea</taxon>
        <taxon>Methanobacteriati</taxon>
        <taxon>Methanobacteriota</taxon>
        <taxon>Stenosarchaea group</taxon>
        <taxon>Halobacteria</taxon>
        <taxon>Halobacteriales</taxon>
        <taxon>Haloferacaceae</taxon>
    </lineage>
</organism>
<proteinExistence type="predicted"/>
<name>A0ABD5TTW1_9EURY</name>
<accession>A0ABD5TTW1</accession>
<dbReference type="AlphaFoldDB" id="A0ABD5TTW1"/>
<dbReference type="EMBL" id="JBHSXH010000009">
    <property type="protein sequence ID" value="MFC6823996.1"/>
    <property type="molecule type" value="Genomic_DNA"/>
</dbReference>